<dbReference type="OrthoDB" id="3796612at2759"/>
<keyword evidence="3" id="KW-1185">Reference proteome</keyword>
<dbReference type="Proteomes" id="UP000319160">
    <property type="component" value="Unassembled WGS sequence"/>
</dbReference>
<evidence type="ECO:0000313" key="2">
    <source>
        <dbReference type="EMBL" id="TRX96355.1"/>
    </source>
</evidence>
<proteinExistence type="predicted"/>
<feature type="chain" id="PRO_5021981508" description="Cadherin domain-containing protein" evidence="1">
    <location>
        <begin position="26"/>
        <end position="323"/>
    </location>
</feature>
<evidence type="ECO:0000256" key="1">
    <source>
        <dbReference type="SAM" id="SignalP"/>
    </source>
</evidence>
<name>A0A553I827_9PEZI</name>
<reference evidence="3" key="1">
    <citation type="submission" date="2019-06" db="EMBL/GenBank/DDBJ databases">
        <title>Draft genome sequence of the griseofulvin-producing fungus Xylaria cubensis strain G536.</title>
        <authorList>
            <person name="Mead M.E."/>
            <person name="Raja H.A."/>
            <person name="Steenwyk J.L."/>
            <person name="Knowles S.L."/>
            <person name="Oberlies N.H."/>
            <person name="Rokas A."/>
        </authorList>
    </citation>
    <scope>NUCLEOTIDE SEQUENCE [LARGE SCALE GENOMIC DNA]</scope>
    <source>
        <strain evidence="3">G536</strain>
    </source>
</reference>
<evidence type="ECO:0008006" key="4">
    <source>
        <dbReference type="Google" id="ProtNLM"/>
    </source>
</evidence>
<dbReference type="AlphaFoldDB" id="A0A553I827"/>
<comment type="caution">
    <text evidence="2">The sequence shown here is derived from an EMBL/GenBank/DDBJ whole genome shotgun (WGS) entry which is preliminary data.</text>
</comment>
<keyword evidence="1" id="KW-0732">Signal</keyword>
<dbReference type="STRING" id="2512241.A0A553I827"/>
<sequence>MFISTTWPRSLGAPLLLIILNILTAQTYFLTSSNEDTSFQFQFSSVKDDTSFRIRNKTGDIQQAHIIDDDTSKLLIQADLHTVVHGKNSNSPITFIIIIFRLIGASSERRFRPVQISIHFQDEKQRSTQDPGVVGLWPQGVFTLNTTEGSREETTGTSASATPEFAGITGGSVAWTRECNSTHQTTDQAYLVGAIRIEGRNYGKMNAIRMKLFERSSQKTGAITELQTAILLNRGNDDRFLAHIVVDATADFTYAAKREMGRMLRTSPFNYPIVFDPESPKAMYTNIDPDDLAEALADLRRRVLPNMALLTADLTTPKEATND</sequence>
<dbReference type="EMBL" id="VFLP01000011">
    <property type="protein sequence ID" value="TRX96355.1"/>
    <property type="molecule type" value="Genomic_DNA"/>
</dbReference>
<feature type="signal peptide" evidence="1">
    <location>
        <begin position="1"/>
        <end position="25"/>
    </location>
</feature>
<evidence type="ECO:0000313" key="3">
    <source>
        <dbReference type="Proteomes" id="UP000319160"/>
    </source>
</evidence>
<accession>A0A553I827</accession>
<gene>
    <name evidence="2" type="ORF">FHL15_002627</name>
</gene>
<organism evidence="2 3">
    <name type="scientific">Xylaria flabelliformis</name>
    <dbReference type="NCBI Taxonomy" id="2512241"/>
    <lineage>
        <taxon>Eukaryota</taxon>
        <taxon>Fungi</taxon>
        <taxon>Dikarya</taxon>
        <taxon>Ascomycota</taxon>
        <taxon>Pezizomycotina</taxon>
        <taxon>Sordariomycetes</taxon>
        <taxon>Xylariomycetidae</taxon>
        <taxon>Xylariales</taxon>
        <taxon>Xylariaceae</taxon>
        <taxon>Xylaria</taxon>
    </lineage>
</organism>
<protein>
    <recommendedName>
        <fullName evidence="4">Cadherin domain-containing protein</fullName>
    </recommendedName>
</protein>